<dbReference type="Proteomes" id="UP000327468">
    <property type="component" value="Chromosome 27"/>
</dbReference>
<dbReference type="InterPro" id="IPR036179">
    <property type="entry name" value="Ig-like_dom_sf"/>
</dbReference>
<keyword evidence="3" id="KW-1185">Reference proteome</keyword>
<name>A0A5N5JZ49_PANHP</name>
<gene>
    <name evidence="2" type="ORF">PHYPO_G00161770</name>
</gene>
<evidence type="ECO:0000313" key="3">
    <source>
        <dbReference type="Proteomes" id="UP000327468"/>
    </source>
</evidence>
<protein>
    <recommendedName>
        <fullName evidence="4">Ig-like domain-containing protein</fullName>
    </recommendedName>
</protein>
<dbReference type="SUPFAM" id="SSF48726">
    <property type="entry name" value="Immunoglobulin"/>
    <property type="match status" value="1"/>
</dbReference>
<dbReference type="EMBL" id="VFJC01000028">
    <property type="protein sequence ID" value="KAB5522635.1"/>
    <property type="molecule type" value="Genomic_DNA"/>
</dbReference>
<feature type="region of interest" description="Disordered" evidence="1">
    <location>
        <begin position="1"/>
        <end position="30"/>
    </location>
</feature>
<feature type="compositionally biased region" description="Polar residues" evidence="1">
    <location>
        <begin position="1"/>
        <end position="13"/>
    </location>
</feature>
<organism evidence="2 3">
    <name type="scientific">Pangasianodon hypophthalmus</name>
    <name type="common">Striped catfish</name>
    <name type="synonym">Helicophagus hypophthalmus</name>
    <dbReference type="NCBI Taxonomy" id="310915"/>
    <lineage>
        <taxon>Eukaryota</taxon>
        <taxon>Metazoa</taxon>
        <taxon>Chordata</taxon>
        <taxon>Craniata</taxon>
        <taxon>Vertebrata</taxon>
        <taxon>Euteleostomi</taxon>
        <taxon>Actinopterygii</taxon>
        <taxon>Neopterygii</taxon>
        <taxon>Teleostei</taxon>
        <taxon>Ostariophysi</taxon>
        <taxon>Siluriformes</taxon>
        <taxon>Pangasiidae</taxon>
        <taxon>Pangasianodon</taxon>
    </lineage>
</organism>
<sequence>MTWTQKIRSSQTKGIRWTERERRKERERGRDHMDMTDLMLRMIVLTFVLRVTALQLRSPLRQTVSMPCEYDYEAHGAIEQLSLQWRSPKSQLLCHFIKHKDYRNCTQGYSALYTPGNITLIIHKVKEEDFGKHVCSVSKRHAFLDYIIELVQVTESSTPLPTDKEEHSGMFLC</sequence>
<dbReference type="AlphaFoldDB" id="A0A5N5JZ49"/>
<proteinExistence type="predicted"/>
<dbReference type="InterPro" id="IPR013783">
    <property type="entry name" value="Ig-like_fold"/>
</dbReference>
<reference evidence="2 3" key="1">
    <citation type="submission" date="2019-06" db="EMBL/GenBank/DDBJ databases">
        <title>A chromosome-scale genome assembly of the striped catfish, Pangasianodon hypophthalmus.</title>
        <authorList>
            <person name="Wen M."/>
            <person name="Zahm M."/>
            <person name="Roques C."/>
            <person name="Cabau C."/>
            <person name="Klopp C."/>
            <person name="Donnadieu C."/>
            <person name="Jouanno E."/>
            <person name="Avarre J.-C."/>
            <person name="Campet M."/>
            <person name="Ha T.T.T."/>
            <person name="Dugue R."/>
            <person name="Lampietro C."/>
            <person name="Louis A."/>
            <person name="Herpin A."/>
            <person name="Echchiki A."/>
            <person name="Berthelot C."/>
            <person name="Parey E."/>
            <person name="Roest-Crollius H."/>
            <person name="Braasch I."/>
            <person name="Postlethwait J."/>
            <person name="Bobe J."/>
            <person name="Montfort J."/>
            <person name="Bouchez O."/>
            <person name="Begum T."/>
            <person name="Schartl M."/>
            <person name="Guiguen Y."/>
        </authorList>
    </citation>
    <scope>NUCLEOTIDE SEQUENCE [LARGE SCALE GENOMIC DNA]</scope>
    <source>
        <strain evidence="2 3">Indonesia</strain>
        <tissue evidence="2">Blood</tissue>
    </source>
</reference>
<evidence type="ECO:0000313" key="2">
    <source>
        <dbReference type="EMBL" id="KAB5522635.1"/>
    </source>
</evidence>
<dbReference type="Gene3D" id="2.60.40.10">
    <property type="entry name" value="Immunoglobulins"/>
    <property type="match status" value="1"/>
</dbReference>
<feature type="compositionally biased region" description="Basic and acidic residues" evidence="1">
    <location>
        <begin position="16"/>
        <end position="30"/>
    </location>
</feature>
<accession>A0A5N5JZ49</accession>
<comment type="caution">
    <text evidence="2">The sequence shown here is derived from an EMBL/GenBank/DDBJ whole genome shotgun (WGS) entry which is preliminary data.</text>
</comment>
<evidence type="ECO:0000256" key="1">
    <source>
        <dbReference type="SAM" id="MobiDB-lite"/>
    </source>
</evidence>
<evidence type="ECO:0008006" key="4">
    <source>
        <dbReference type="Google" id="ProtNLM"/>
    </source>
</evidence>